<name>T1JX83_TETUR</name>
<dbReference type="GO" id="GO:0043248">
    <property type="term" value="P:proteasome assembly"/>
    <property type="evidence" value="ECO:0007669"/>
    <property type="project" value="TreeGrafter"/>
</dbReference>
<dbReference type="Proteomes" id="UP000015104">
    <property type="component" value="Unassembled WGS sequence"/>
</dbReference>
<dbReference type="HOGENOM" id="CLU_2295180_0_0_1"/>
<accession>T1JX83</accession>
<proteinExistence type="predicted"/>
<evidence type="ECO:0000313" key="2">
    <source>
        <dbReference type="Proteomes" id="UP000015104"/>
    </source>
</evidence>
<sequence length="101" mass="11378">MKDIQFFNQLSDRGCQWQECTLLMPAVSVGNVGQLAVDLLVTTLIWERKVKLVGRIFSTALKSVSGPNAYQFDDDSPIMTTCEAMGSSIQREKEDQLWFNS</sequence>
<evidence type="ECO:0000313" key="1">
    <source>
        <dbReference type="EnsemblMetazoa" id="tetur02g11030.1"/>
    </source>
</evidence>
<keyword evidence="2" id="KW-1185">Reference proteome</keyword>
<dbReference type="EMBL" id="CAEY01000824">
    <property type="status" value="NOT_ANNOTATED_CDS"/>
    <property type="molecule type" value="Genomic_DNA"/>
</dbReference>
<dbReference type="InterPro" id="IPR038389">
    <property type="entry name" value="PSMG2_sf"/>
</dbReference>
<dbReference type="PANTHER" id="PTHR12970:SF1">
    <property type="entry name" value="PROTEASOME ASSEMBLY CHAPERONE 2"/>
    <property type="match status" value="1"/>
</dbReference>
<dbReference type="PANTHER" id="PTHR12970">
    <property type="entry name" value="PROTEASOME ASSEMBLY CHAPERONE 2"/>
    <property type="match status" value="1"/>
</dbReference>
<organism evidence="1 2">
    <name type="scientific">Tetranychus urticae</name>
    <name type="common">Two-spotted spider mite</name>
    <dbReference type="NCBI Taxonomy" id="32264"/>
    <lineage>
        <taxon>Eukaryota</taxon>
        <taxon>Metazoa</taxon>
        <taxon>Ecdysozoa</taxon>
        <taxon>Arthropoda</taxon>
        <taxon>Chelicerata</taxon>
        <taxon>Arachnida</taxon>
        <taxon>Acari</taxon>
        <taxon>Acariformes</taxon>
        <taxon>Trombidiformes</taxon>
        <taxon>Prostigmata</taxon>
        <taxon>Eleutherengona</taxon>
        <taxon>Raphignathae</taxon>
        <taxon>Tetranychoidea</taxon>
        <taxon>Tetranychidae</taxon>
        <taxon>Tetranychus</taxon>
    </lineage>
</organism>
<dbReference type="Gene3D" id="3.40.50.10900">
    <property type="entry name" value="PAC-like subunit"/>
    <property type="match status" value="1"/>
</dbReference>
<reference evidence="1" key="2">
    <citation type="submission" date="2015-06" db="UniProtKB">
        <authorList>
            <consortium name="EnsemblMetazoa"/>
        </authorList>
    </citation>
    <scope>IDENTIFICATION</scope>
</reference>
<dbReference type="AlphaFoldDB" id="T1JX83"/>
<dbReference type="InterPro" id="IPR016562">
    <property type="entry name" value="Proteasome_assmbl_chp_2_euk"/>
</dbReference>
<dbReference type="STRING" id="32264.T1JX83"/>
<reference evidence="2" key="1">
    <citation type="submission" date="2011-08" db="EMBL/GenBank/DDBJ databases">
        <authorList>
            <person name="Rombauts S."/>
        </authorList>
    </citation>
    <scope>NUCLEOTIDE SEQUENCE</scope>
    <source>
        <strain evidence="2">London</strain>
    </source>
</reference>
<dbReference type="GO" id="GO:0005634">
    <property type="term" value="C:nucleus"/>
    <property type="evidence" value="ECO:0007669"/>
    <property type="project" value="TreeGrafter"/>
</dbReference>
<protein>
    <submittedName>
        <fullName evidence="1">Uncharacterized protein</fullName>
    </submittedName>
</protein>
<dbReference type="EnsemblMetazoa" id="tetur02g11030.1">
    <property type="protein sequence ID" value="tetur02g11030.1"/>
    <property type="gene ID" value="tetur02g11030"/>
</dbReference>
<dbReference type="GO" id="GO:0005829">
    <property type="term" value="C:cytosol"/>
    <property type="evidence" value="ECO:0007669"/>
    <property type="project" value="TreeGrafter"/>
</dbReference>